<proteinExistence type="predicted"/>
<dbReference type="EMBL" id="PXOG01000491">
    <property type="protein sequence ID" value="RGP58296.1"/>
    <property type="molecule type" value="Genomic_DNA"/>
</dbReference>
<evidence type="ECO:0000313" key="4">
    <source>
        <dbReference type="Proteomes" id="UP000266234"/>
    </source>
</evidence>
<feature type="region of interest" description="Disordered" evidence="1">
    <location>
        <begin position="43"/>
        <end position="83"/>
    </location>
</feature>
<sequence>MNLNKAANRPSTPTTLWQYYFFAACLIISGVLIWLSLRKTQNGEGKAEVPEEAPEEEEPQEEEAGEEAPEEEAPEEEVCIGIE</sequence>
<name>A0A395RDU2_9HYPO</name>
<feature type="compositionally biased region" description="Acidic residues" evidence="1">
    <location>
        <begin position="50"/>
        <end position="83"/>
    </location>
</feature>
<comment type="caution">
    <text evidence="3">The sequence shown here is derived from an EMBL/GenBank/DDBJ whole genome shotgun (WGS) entry which is preliminary data.</text>
</comment>
<dbReference type="Proteomes" id="UP000266234">
    <property type="component" value="Unassembled WGS sequence"/>
</dbReference>
<gene>
    <name evidence="3" type="ORF">FLONG3_11441</name>
</gene>
<keyword evidence="4" id="KW-1185">Reference proteome</keyword>
<reference evidence="3 4" key="1">
    <citation type="journal article" date="2018" name="PLoS Pathog.">
        <title>Evolution of structural diversity of trichothecenes, a family of toxins produced by plant pathogenic and entomopathogenic fungi.</title>
        <authorList>
            <person name="Proctor R.H."/>
            <person name="McCormick S.P."/>
            <person name="Kim H.S."/>
            <person name="Cardoza R.E."/>
            <person name="Stanley A.M."/>
            <person name="Lindo L."/>
            <person name="Kelly A."/>
            <person name="Brown D.W."/>
            <person name="Lee T."/>
            <person name="Vaughan M.M."/>
            <person name="Alexander N.J."/>
            <person name="Busman M."/>
            <person name="Gutierrez S."/>
        </authorList>
    </citation>
    <scope>NUCLEOTIDE SEQUENCE [LARGE SCALE GENOMIC DNA]</scope>
    <source>
        <strain evidence="3 4">NRRL 20695</strain>
    </source>
</reference>
<dbReference type="PROSITE" id="PS51257">
    <property type="entry name" value="PROKAR_LIPOPROTEIN"/>
    <property type="match status" value="1"/>
</dbReference>
<organism evidence="3 4">
    <name type="scientific">Fusarium longipes</name>
    <dbReference type="NCBI Taxonomy" id="694270"/>
    <lineage>
        <taxon>Eukaryota</taxon>
        <taxon>Fungi</taxon>
        <taxon>Dikarya</taxon>
        <taxon>Ascomycota</taxon>
        <taxon>Pezizomycotina</taxon>
        <taxon>Sordariomycetes</taxon>
        <taxon>Hypocreomycetidae</taxon>
        <taxon>Hypocreales</taxon>
        <taxon>Nectriaceae</taxon>
        <taxon>Fusarium</taxon>
    </lineage>
</organism>
<keyword evidence="2" id="KW-1133">Transmembrane helix</keyword>
<keyword evidence="2" id="KW-0812">Transmembrane</keyword>
<evidence type="ECO:0000256" key="1">
    <source>
        <dbReference type="SAM" id="MobiDB-lite"/>
    </source>
</evidence>
<keyword evidence="2" id="KW-0472">Membrane</keyword>
<feature type="transmembrane region" description="Helical" evidence="2">
    <location>
        <begin position="17"/>
        <end position="37"/>
    </location>
</feature>
<evidence type="ECO:0000256" key="2">
    <source>
        <dbReference type="SAM" id="Phobius"/>
    </source>
</evidence>
<accession>A0A395RDU2</accession>
<evidence type="ECO:0000313" key="3">
    <source>
        <dbReference type="EMBL" id="RGP58296.1"/>
    </source>
</evidence>
<dbReference type="AlphaFoldDB" id="A0A395RDU2"/>
<protein>
    <submittedName>
        <fullName evidence="3">Uncharacterized protein</fullName>
    </submittedName>
</protein>